<protein>
    <recommendedName>
        <fullName evidence="7">Glucan endo-1,3-beta-D-glucosidase</fullName>
    </recommendedName>
</protein>
<dbReference type="OrthoDB" id="1716442at2759"/>
<evidence type="ECO:0000256" key="2">
    <source>
        <dbReference type="ARBA" id="ARBA00022801"/>
    </source>
</evidence>
<dbReference type="PANTHER" id="PTHR32227">
    <property type="entry name" value="GLUCAN ENDO-1,3-BETA-GLUCOSIDASE BG1-RELATED-RELATED"/>
    <property type="match status" value="1"/>
</dbReference>
<name>A0A843XHQ1_COLES</name>
<evidence type="ECO:0000313" key="5">
    <source>
        <dbReference type="EMBL" id="MQM19158.1"/>
    </source>
</evidence>
<keyword evidence="2" id="KW-0378">Hydrolase</keyword>
<comment type="caution">
    <text evidence="5">The sequence shown here is derived from an EMBL/GenBank/DDBJ whole genome shotgun (WGS) entry which is preliminary data.</text>
</comment>
<dbReference type="GO" id="GO:0004553">
    <property type="term" value="F:hydrolase activity, hydrolyzing O-glycosyl compounds"/>
    <property type="evidence" value="ECO:0007669"/>
    <property type="project" value="InterPro"/>
</dbReference>
<dbReference type="InterPro" id="IPR017853">
    <property type="entry name" value="GH"/>
</dbReference>
<reference evidence="5" key="1">
    <citation type="submission" date="2017-07" db="EMBL/GenBank/DDBJ databases">
        <title>Taro Niue Genome Assembly and Annotation.</title>
        <authorList>
            <person name="Atibalentja N."/>
            <person name="Keating K."/>
            <person name="Fields C.J."/>
        </authorList>
    </citation>
    <scope>NUCLEOTIDE SEQUENCE</scope>
    <source>
        <strain evidence="5">Niue_2</strain>
        <tissue evidence="5">Leaf</tissue>
    </source>
</reference>
<gene>
    <name evidence="5" type="ORF">Taro_052156</name>
</gene>
<evidence type="ECO:0000313" key="6">
    <source>
        <dbReference type="Proteomes" id="UP000652761"/>
    </source>
</evidence>
<keyword evidence="3" id="KW-0326">Glycosidase</keyword>
<proteinExistence type="inferred from homology"/>
<dbReference type="InterPro" id="IPR000490">
    <property type="entry name" value="Glyco_hydro_17"/>
</dbReference>
<dbReference type="InterPro" id="IPR044965">
    <property type="entry name" value="Glyco_hydro_17_plant"/>
</dbReference>
<dbReference type="Pfam" id="PF00332">
    <property type="entry name" value="Glyco_hydro_17"/>
    <property type="match status" value="1"/>
</dbReference>
<comment type="similarity">
    <text evidence="1 4">Belongs to the glycosyl hydrolase 17 family.</text>
</comment>
<organism evidence="5 6">
    <name type="scientific">Colocasia esculenta</name>
    <name type="common">Wild taro</name>
    <name type="synonym">Arum esculentum</name>
    <dbReference type="NCBI Taxonomy" id="4460"/>
    <lineage>
        <taxon>Eukaryota</taxon>
        <taxon>Viridiplantae</taxon>
        <taxon>Streptophyta</taxon>
        <taxon>Embryophyta</taxon>
        <taxon>Tracheophyta</taxon>
        <taxon>Spermatophyta</taxon>
        <taxon>Magnoliopsida</taxon>
        <taxon>Liliopsida</taxon>
        <taxon>Araceae</taxon>
        <taxon>Aroideae</taxon>
        <taxon>Colocasieae</taxon>
        <taxon>Colocasia</taxon>
    </lineage>
</organism>
<dbReference type="Gene3D" id="3.20.20.80">
    <property type="entry name" value="Glycosidases"/>
    <property type="match status" value="1"/>
</dbReference>
<evidence type="ECO:0000256" key="1">
    <source>
        <dbReference type="ARBA" id="ARBA00008773"/>
    </source>
</evidence>
<evidence type="ECO:0000256" key="4">
    <source>
        <dbReference type="RuleBase" id="RU004335"/>
    </source>
</evidence>
<dbReference type="EMBL" id="NMUH01008704">
    <property type="protein sequence ID" value="MQM19158.1"/>
    <property type="molecule type" value="Genomic_DNA"/>
</dbReference>
<sequence length="68" mass="7586">MSHVTDLLQSPAAASDWVRNNVLAYWPDVRFSYVTVGNEVIFDKGVAQYILPAMLNIYRALAATGLRD</sequence>
<evidence type="ECO:0000256" key="3">
    <source>
        <dbReference type="ARBA" id="ARBA00023295"/>
    </source>
</evidence>
<accession>A0A843XHQ1</accession>
<dbReference type="AlphaFoldDB" id="A0A843XHQ1"/>
<dbReference type="Proteomes" id="UP000652761">
    <property type="component" value="Unassembled WGS sequence"/>
</dbReference>
<dbReference type="SUPFAM" id="SSF51445">
    <property type="entry name" value="(Trans)glycosidases"/>
    <property type="match status" value="1"/>
</dbReference>
<keyword evidence="6" id="KW-1185">Reference proteome</keyword>
<dbReference type="GO" id="GO:0005975">
    <property type="term" value="P:carbohydrate metabolic process"/>
    <property type="evidence" value="ECO:0007669"/>
    <property type="project" value="InterPro"/>
</dbReference>
<evidence type="ECO:0008006" key="7">
    <source>
        <dbReference type="Google" id="ProtNLM"/>
    </source>
</evidence>